<organism evidence="4 5">
    <name type="scientific">Dissophora globulifera</name>
    <dbReference type="NCBI Taxonomy" id="979702"/>
    <lineage>
        <taxon>Eukaryota</taxon>
        <taxon>Fungi</taxon>
        <taxon>Fungi incertae sedis</taxon>
        <taxon>Mucoromycota</taxon>
        <taxon>Mortierellomycotina</taxon>
        <taxon>Mortierellomycetes</taxon>
        <taxon>Mortierellales</taxon>
        <taxon>Mortierellaceae</taxon>
        <taxon>Dissophora</taxon>
    </lineage>
</organism>
<keyword evidence="3" id="KW-1133">Transmembrane helix</keyword>
<accession>A0A9P6UZP0</accession>
<gene>
    <name evidence="4" type="ORF">BGZ99_006789</name>
</gene>
<keyword evidence="1" id="KW-0677">Repeat</keyword>
<feature type="transmembrane region" description="Helical" evidence="3">
    <location>
        <begin position="1257"/>
        <end position="1280"/>
    </location>
</feature>
<dbReference type="GO" id="GO:0005216">
    <property type="term" value="F:monoatomic ion channel activity"/>
    <property type="evidence" value="ECO:0007669"/>
    <property type="project" value="InterPro"/>
</dbReference>
<dbReference type="Proteomes" id="UP000738325">
    <property type="component" value="Unassembled WGS sequence"/>
</dbReference>
<evidence type="ECO:0000313" key="4">
    <source>
        <dbReference type="EMBL" id="KAG0327835.1"/>
    </source>
</evidence>
<evidence type="ECO:0008006" key="6">
    <source>
        <dbReference type="Google" id="ProtNLM"/>
    </source>
</evidence>
<dbReference type="OrthoDB" id="2426057at2759"/>
<feature type="transmembrane region" description="Helical" evidence="3">
    <location>
        <begin position="1050"/>
        <end position="1066"/>
    </location>
</feature>
<feature type="transmembrane region" description="Helical" evidence="3">
    <location>
        <begin position="1025"/>
        <end position="1043"/>
    </location>
</feature>
<keyword evidence="3" id="KW-0812">Transmembrane</keyword>
<evidence type="ECO:0000313" key="5">
    <source>
        <dbReference type="Proteomes" id="UP000738325"/>
    </source>
</evidence>
<keyword evidence="3" id="KW-0472">Membrane</keyword>
<feature type="compositionally biased region" description="Basic and acidic residues" evidence="2">
    <location>
        <begin position="1407"/>
        <end position="1419"/>
    </location>
</feature>
<keyword evidence="5" id="KW-1185">Reference proteome</keyword>
<sequence length="1490" mass="169227">MTRPETAVIVIDEDNLSPSSSPLIKNFGASTRLYNDGSGDNDNDDAVEDLAISKHNGSQRPKTSSDRLNIADLDRENNANGSNGRRSGKGRIFRSYLVPKVPMNTNKVVELECTPIASPPLVIDRFQTVFGFLSPDDLERDQEYEVVFGVSTQNLCIADIEQITVSRLFHKPEHTADSISNLVRTQALASKVSIRNYQFSLRGIAYNSLARLHHSCYNWTLDLKDDYNGQTVKSYAISESGDYLATCGSTLELWDLNRMTQETLDARASTDRRRTPPPKPYARSDPITVFGMYPFDLSISWDGSQVAAYDYNLLLKVYAIDQKGEHRLDQPAKLGISANVSHLVQTDLEGSASFHSGVKDRQYHDPENERILVLGKDSVKIFSVHGPWTHLRTIHVDNLRSIQGRLFASRDFSDRSISVWNIDSGKVLCTIKTDRSHFSMLDKIALSRDATLLLEARTNSTSSYCAKTGIVVATNDRNNVMQSTEGSGDQLHTDTGRVISGEDLAEIYQQRGLEREAKVVHMAKDGAFYKAIVNAEPSLYQQPLKSNPCNGDCLARLEQLKERIYAYVDNESGLLFKIEKAMFGTWIPGMTLTIANFEKNIRKVRLPGLDLLSSVTFSPKDRSLVVIDTAYTWVFQMPATWWEDPQLISIQCTDDPKDSSEDYRNYSKTLKLVIGNSLDYERFSTTVKSTFEDTQGHFEYFSETLKHIMGASCMKQCPHGRLYVSRPRRGFKSLLTLKEEMPAIPPWNRNEDYIIHYLNRHINRPTSMAGTRYQGTSETAGTDTPAITMMEQVCRYSSNRDSLLEKLLILPQGRWIPRLKPEFNPMEFLLDKARTEASNMKAFKLCWEYCLRRAMSEHSTFFLGPVAACLPTLLDPKLSHSEVAKSTLRRMAFIPVPSRTFVMERHALIHPPEFRLKFWNPNPRPLLECEEPILQLELSGTRDLVNVSGNENFLLHIFAATFNMIWVDSSEPAKPITTSPQTGVSPSIFYWIRMSPFVALFKLNPWRARYIKSHDFPLDAFDNPAIAALIAYKWSTIGFYIWLTRFVFQCVYYLLVLIMVFLQIFSPDHGSLIAVFGIIAAMSSTFLISEISQFLQNPNRYLRSILYNLVDITAFALPLGGCINQYQLRSSLDGNIELNSRGPNSWLFSFSVLFIALHLLFELRVNRSVCQFVTIIVQIFSKIRIFFIIFLGGILAFTIALLHLLRGCVQKTCTEPTTIFPKNFYGSFSATFFFMGGKYDPISEEFNDENWAFHTMMIFYLFFTVILMLNVLIALINLAFDDGDTTWQLVWLQNRLWYIESAENMSYHIPGLRENYNIFPKEIYYCLSEAKVQECKTDWGMDDGQSSAEDKKKIVVDKNNLADPIVEAGIWPFDGSRTGDFESLQGGPEEKSNEEGGLVVEEAVAVKEEQQQQKNENQKPENLARLSKIEDHLERIEMLLARKSRKMTSWRVARKGGGKLPKAARLVGTSSRTESERTQGGSENNRPLIS</sequence>
<feature type="transmembrane region" description="Helical" evidence="3">
    <location>
        <begin position="1105"/>
        <end position="1126"/>
    </location>
</feature>
<evidence type="ECO:0000256" key="1">
    <source>
        <dbReference type="ARBA" id="ARBA00022737"/>
    </source>
</evidence>
<feature type="compositionally biased region" description="Basic residues" evidence="2">
    <location>
        <begin position="1447"/>
        <end position="1457"/>
    </location>
</feature>
<evidence type="ECO:0000256" key="3">
    <source>
        <dbReference type="SAM" id="Phobius"/>
    </source>
</evidence>
<feature type="transmembrane region" description="Helical" evidence="3">
    <location>
        <begin position="1072"/>
        <end position="1093"/>
    </location>
</feature>
<proteinExistence type="predicted"/>
<dbReference type="EMBL" id="JAAAIP010000047">
    <property type="protein sequence ID" value="KAG0327835.1"/>
    <property type="molecule type" value="Genomic_DNA"/>
</dbReference>
<dbReference type="PANTHER" id="PTHR10582">
    <property type="entry name" value="TRANSIENT RECEPTOR POTENTIAL ION CHANNEL PROTEIN"/>
    <property type="match status" value="1"/>
</dbReference>
<dbReference type="SUPFAM" id="SSF82171">
    <property type="entry name" value="DPP6 N-terminal domain-like"/>
    <property type="match status" value="1"/>
</dbReference>
<dbReference type="GO" id="GO:0098703">
    <property type="term" value="P:calcium ion import across plasma membrane"/>
    <property type="evidence" value="ECO:0007669"/>
    <property type="project" value="TreeGrafter"/>
</dbReference>
<reference evidence="4" key="1">
    <citation type="journal article" date="2020" name="Fungal Divers.">
        <title>Resolving the Mortierellaceae phylogeny through synthesis of multi-gene phylogenetics and phylogenomics.</title>
        <authorList>
            <person name="Vandepol N."/>
            <person name="Liber J."/>
            <person name="Desiro A."/>
            <person name="Na H."/>
            <person name="Kennedy M."/>
            <person name="Barry K."/>
            <person name="Grigoriev I.V."/>
            <person name="Miller A.N."/>
            <person name="O'Donnell K."/>
            <person name="Stajich J.E."/>
            <person name="Bonito G."/>
        </authorList>
    </citation>
    <scope>NUCLEOTIDE SEQUENCE</scope>
    <source>
        <strain evidence="4">REB-010B</strain>
    </source>
</reference>
<dbReference type="PANTHER" id="PTHR10582:SF2">
    <property type="entry name" value="INACTIVE"/>
    <property type="match status" value="1"/>
</dbReference>
<feature type="transmembrane region" description="Helical" evidence="3">
    <location>
        <begin position="1185"/>
        <end position="1205"/>
    </location>
</feature>
<protein>
    <recommendedName>
        <fullName evidence="6">Ion transport domain-containing protein</fullName>
    </recommendedName>
</protein>
<name>A0A9P6UZP0_9FUNG</name>
<feature type="compositionally biased region" description="Polar residues" evidence="2">
    <location>
        <begin position="1468"/>
        <end position="1490"/>
    </location>
</feature>
<dbReference type="InterPro" id="IPR015943">
    <property type="entry name" value="WD40/YVTN_repeat-like_dom_sf"/>
</dbReference>
<dbReference type="InterPro" id="IPR024862">
    <property type="entry name" value="TRPV"/>
</dbReference>
<dbReference type="Gene3D" id="2.130.10.10">
    <property type="entry name" value="YVTN repeat-like/Quinoprotein amine dehydrogenase"/>
    <property type="match status" value="1"/>
</dbReference>
<comment type="caution">
    <text evidence="4">The sequence shown here is derived from an EMBL/GenBank/DDBJ whole genome shotgun (WGS) entry which is preliminary data.</text>
</comment>
<evidence type="ECO:0000256" key="2">
    <source>
        <dbReference type="SAM" id="MobiDB-lite"/>
    </source>
</evidence>
<dbReference type="GO" id="GO:0005886">
    <property type="term" value="C:plasma membrane"/>
    <property type="evidence" value="ECO:0007669"/>
    <property type="project" value="TreeGrafter"/>
</dbReference>
<feature type="region of interest" description="Disordered" evidence="2">
    <location>
        <begin position="1377"/>
        <end position="1396"/>
    </location>
</feature>
<feature type="region of interest" description="Disordered" evidence="2">
    <location>
        <begin position="1447"/>
        <end position="1490"/>
    </location>
</feature>
<feature type="region of interest" description="Disordered" evidence="2">
    <location>
        <begin position="1407"/>
        <end position="1426"/>
    </location>
</feature>
<feature type="transmembrane region" description="Helical" evidence="3">
    <location>
        <begin position="1146"/>
        <end position="1165"/>
    </location>
</feature>